<evidence type="ECO:0000313" key="2">
    <source>
        <dbReference type="Proteomes" id="UP000230557"/>
    </source>
</evidence>
<reference evidence="2" key="1">
    <citation type="submission" date="2017-09" db="EMBL/GenBank/DDBJ databases">
        <title>Depth-based differentiation of microbial function through sediment-hosted aquifers and enrichment of novel symbionts in the deep terrestrial subsurface.</title>
        <authorList>
            <person name="Probst A.J."/>
            <person name="Ladd B."/>
            <person name="Jarett J.K."/>
            <person name="Geller-Mcgrath D.E."/>
            <person name="Sieber C.M.K."/>
            <person name="Emerson J.B."/>
            <person name="Anantharaman K."/>
            <person name="Thomas B.C."/>
            <person name="Malmstrom R."/>
            <person name="Stieglmeier M."/>
            <person name="Klingl A."/>
            <person name="Woyke T."/>
            <person name="Ryan C.M."/>
            <person name="Banfield J.F."/>
        </authorList>
    </citation>
    <scope>NUCLEOTIDE SEQUENCE [LARGE SCALE GENOMIC DNA]</scope>
</reference>
<sequence length="71" mass="7560">MLSLLLGLMAFLDRGLVSILLLGAGVGMEGIQRSSSQALLLLPADQKEYPRPVASGQDSHLPTLTSGFFIF</sequence>
<evidence type="ECO:0000313" key="1">
    <source>
        <dbReference type="EMBL" id="PIR97412.1"/>
    </source>
</evidence>
<gene>
    <name evidence="1" type="ORF">COT91_01555</name>
</gene>
<proteinExistence type="predicted"/>
<dbReference type="EMBL" id="PFAJ01000019">
    <property type="protein sequence ID" value="PIR97412.1"/>
    <property type="molecule type" value="Genomic_DNA"/>
</dbReference>
<protein>
    <submittedName>
        <fullName evidence="1">Uncharacterized protein</fullName>
    </submittedName>
</protein>
<dbReference type="Proteomes" id="UP000230557">
    <property type="component" value="Unassembled WGS sequence"/>
</dbReference>
<dbReference type="AlphaFoldDB" id="A0A2H0VE83"/>
<comment type="caution">
    <text evidence="1">The sequence shown here is derived from an EMBL/GenBank/DDBJ whole genome shotgun (WGS) entry which is preliminary data.</text>
</comment>
<accession>A0A2H0VE83</accession>
<organism evidence="1 2">
    <name type="scientific">Candidatus Doudnabacteria bacterium CG10_big_fil_rev_8_21_14_0_10_41_10</name>
    <dbReference type="NCBI Taxonomy" id="1974551"/>
    <lineage>
        <taxon>Bacteria</taxon>
        <taxon>Candidatus Doudnaibacteriota</taxon>
    </lineage>
</organism>
<name>A0A2H0VE83_9BACT</name>